<dbReference type="EMBL" id="AP021858">
    <property type="protein sequence ID" value="BBO22551.1"/>
    <property type="molecule type" value="Genomic_DNA"/>
</dbReference>
<organism evidence="2 3">
    <name type="scientific">Candidatus Nitrosymbiomonas proteolyticus</name>
    <dbReference type="NCBI Taxonomy" id="2608984"/>
    <lineage>
        <taxon>Bacteria</taxon>
        <taxon>Bacillati</taxon>
        <taxon>Armatimonadota</taxon>
        <taxon>Armatimonadota incertae sedis</taxon>
        <taxon>Candidatus Nitrosymbiomonas</taxon>
    </lineage>
</organism>
<dbReference type="Pfam" id="PF01186">
    <property type="entry name" value="Lysyl_oxidase"/>
    <property type="match status" value="1"/>
</dbReference>
<name>A0A809S7W9_9BACT</name>
<sequence>MLSLLLAGTMFAVDVLPDMGVWGDYLGEAYIGTTSSSEPPAGRRAIRISTATVNYGPGRLELRGGEIVGSQQRVYQRVFRDDGGWYDREAGWFVYHASHGHIHFNDWTVFHLRELLPDGTPGEIVRTGDKTSFCILELLTYNSSLPGYGTPPSYSSCGQIQGLRPGRADIYSSGLTDQYIDIVGMPDGDYWLEAEVDPDNLVLEADETNNVAGIPFTIGPVPATVDDAYENNDSRAQVDALPEGAPNSANLGLVLTPKVIHDLSMNDDDWFKLRLHASEEGDYIRIASGYLRTGNLNLQLLNAAGSVIQTSTNSHNVETINLRGLPAGTYYVRVYNSTSTSNPNYRLEVVPGANAPPTVVVTEPSVTMYVEYAEETFPVHWNGSDPDGDPKWVSLFLTPSKDDPSGAIEIPGYQNLYGYMGQVNVNTVTLPIGKWYVMVQATDGGAYSESWAPASVTLFIHGDLNLDGALTMADFDLLRPWVEDAEVVILPPGWHRIADMNHDDVVDHQDLEMLRALIG</sequence>
<dbReference type="AlphaFoldDB" id="A0A809S7W9"/>
<protein>
    <recommendedName>
        <fullName evidence="1">Peptidase C-terminal archaeal/bacterial domain-containing protein</fullName>
    </recommendedName>
</protein>
<gene>
    <name evidence="2" type="ORF">NPRO_01460</name>
</gene>
<dbReference type="Gene3D" id="2.60.120.380">
    <property type="match status" value="1"/>
</dbReference>
<reference evidence="2" key="1">
    <citation type="journal article" name="DNA Res.">
        <title>The physiological potential of anammox bacteria as revealed by their core genome structure.</title>
        <authorList>
            <person name="Okubo T."/>
            <person name="Toyoda A."/>
            <person name="Fukuhara K."/>
            <person name="Uchiyama I."/>
            <person name="Harigaya Y."/>
            <person name="Kuroiwa M."/>
            <person name="Suzuki T."/>
            <person name="Murakami Y."/>
            <person name="Suwa Y."/>
            <person name="Takami H."/>
        </authorList>
    </citation>
    <scope>NUCLEOTIDE SEQUENCE</scope>
    <source>
        <strain evidence="2">317325-2</strain>
    </source>
</reference>
<dbReference type="GO" id="GO:0000272">
    <property type="term" value="P:polysaccharide catabolic process"/>
    <property type="evidence" value="ECO:0007669"/>
    <property type="project" value="InterPro"/>
</dbReference>
<evidence type="ECO:0000313" key="2">
    <source>
        <dbReference type="EMBL" id="BBO22551.1"/>
    </source>
</evidence>
<dbReference type="InterPro" id="IPR026444">
    <property type="entry name" value="Secre_tail"/>
</dbReference>
<dbReference type="InterPro" id="IPR036439">
    <property type="entry name" value="Dockerin_dom_sf"/>
</dbReference>
<dbReference type="GO" id="GO:0005507">
    <property type="term" value="F:copper ion binding"/>
    <property type="evidence" value="ECO:0007669"/>
    <property type="project" value="InterPro"/>
</dbReference>
<evidence type="ECO:0000259" key="1">
    <source>
        <dbReference type="Pfam" id="PF04151"/>
    </source>
</evidence>
<dbReference type="NCBIfam" id="TIGR04183">
    <property type="entry name" value="Por_Secre_tail"/>
    <property type="match status" value="1"/>
</dbReference>
<dbReference type="SUPFAM" id="SSF89260">
    <property type="entry name" value="Collagen-binding domain"/>
    <property type="match status" value="1"/>
</dbReference>
<dbReference type="InterPro" id="IPR013783">
    <property type="entry name" value="Ig-like_fold"/>
</dbReference>
<dbReference type="KEGG" id="npy:NPRO_01460"/>
<dbReference type="Pfam" id="PF04151">
    <property type="entry name" value="PPC"/>
    <property type="match status" value="1"/>
</dbReference>
<dbReference type="SUPFAM" id="SSF63446">
    <property type="entry name" value="Type I dockerin domain"/>
    <property type="match status" value="1"/>
</dbReference>
<feature type="domain" description="Peptidase C-terminal archaeal/bacterial" evidence="1">
    <location>
        <begin position="284"/>
        <end position="335"/>
    </location>
</feature>
<dbReference type="InterPro" id="IPR007280">
    <property type="entry name" value="Peptidase_C_arc/bac"/>
</dbReference>
<dbReference type="InterPro" id="IPR018247">
    <property type="entry name" value="EF_Hand_1_Ca_BS"/>
</dbReference>
<evidence type="ECO:0000313" key="3">
    <source>
        <dbReference type="Proteomes" id="UP000662873"/>
    </source>
</evidence>
<dbReference type="Gene3D" id="2.60.40.10">
    <property type="entry name" value="Immunoglobulins"/>
    <property type="match status" value="1"/>
</dbReference>
<dbReference type="GO" id="GO:0016641">
    <property type="term" value="F:oxidoreductase activity, acting on the CH-NH2 group of donors, oxygen as acceptor"/>
    <property type="evidence" value="ECO:0007669"/>
    <property type="project" value="InterPro"/>
</dbReference>
<dbReference type="Proteomes" id="UP000662873">
    <property type="component" value="Chromosome"/>
</dbReference>
<proteinExistence type="predicted"/>
<dbReference type="PROSITE" id="PS00018">
    <property type="entry name" value="EF_HAND_1"/>
    <property type="match status" value="1"/>
</dbReference>
<dbReference type="InterPro" id="IPR001695">
    <property type="entry name" value="Lysyl_oxidase"/>
</dbReference>
<dbReference type="Gene3D" id="1.10.1330.10">
    <property type="entry name" value="Dockerin domain"/>
    <property type="match status" value="1"/>
</dbReference>
<accession>A0A809S7W9</accession>